<dbReference type="EMBL" id="CP015959">
    <property type="protein sequence ID" value="QLB66181.1"/>
    <property type="molecule type" value="Genomic_DNA"/>
</dbReference>
<organism evidence="1 2">
    <name type="scientific">Paraburkholderia caribensis</name>
    <dbReference type="NCBI Taxonomy" id="75105"/>
    <lineage>
        <taxon>Bacteria</taxon>
        <taxon>Pseudomonadati</taxon>
        <taxon>Pseudomonadota</taxon>
        <taxon>Betaproteobacteria</taxon>
        <taxon>Burkholderiales</taxon>
        <taxon>Burkholderiaceae</taxon>
        <taxon>Paraburkholderia</taxon>
    </lineage>
</organism>
<evidence type="ECO:0000313" key="1">
    <source>
        <dbReference type="EMBL" id="QLB66181.1"/>
    </source>
</evidence>
<protein>
    <submittedName>
        <fullName evidence="1">Uncharacterized protein</fullName>
    </submittedName>
</protein>
<dbReference type="AlphaFoldDB" id="A0A9Q6WQ39"/>
<sequence>MKGCTFDPTKPTWTDYVSVMFDNGHKDVRADTQSTLGQTSEKAFIDERILIEDNDQRTDCIADERIVDLR</sequence>
<proteinExistence type="predicted"/>
<name>A0A9Q6WQ39_9BURK</name>
<reference evidence="1 2" key="1">
    <citation type="journal article" date="2014" name="Genome Announc.">
        <title>Draft Genome Sequence of the Haloacid-Degrading Burkholderia caribensis Strain MBA4.</title>
        <authorList>
            <person name="Pan Y."/>
            <person name="Kong K.F."/>
            <person name="Tsang J.S."/>
        </authorList>
    </citation>
    <scope>NUCLEOTIDE SEQUENCE [LARGE SCALE GENOMIC DNA]</scope>
    <source>
        <strain evidence="1 2">852011</strain>
    </source>
</reference>
<gene>
    <name evidence="1" type="ORF">A9O66_28435</name>
</gene>
<accession>A0A9Q6WQ39</accession>
<evidence type="ECO:0000313" key="2">
    <source>
        <dbReference type="Proteomes" id="UP000509548"/>
    </source>
</evidence>
<dbReference type="Proteomes" id="UP000509548">
    <property type="component" value="Chromosome 2"/>
</dbReference>